<keyword evidence="2" id="KW-0067">ATP-binding</keyword>
<dbReference type="RefSeq" id="WP_378555461.1">
    <property type="nucleotide sequence ID" value="NZ_JBHSDL010000002.1"/>
</dbReference>
<dbReference type="PANTHER" id="PTHR11361:SF34">
    <property type="entry name" value="DNA MISMATCH REPAIR PROTEIN MSH1, MITOCHONDRIAL"/>
    <property type="match status" value="1"/>
</dbReference>
<dbReference type="InterPro" id="IPR045076">
    <property type="entry name" value="MutS"/>
</dbReference>
<dbReference type="SUPFAM" id="SSF52540">
    <property type="entry name" value="P-loop containing nucleoside triphosphate hydrolases"/>
    <property type="match status" value="1"/>
</dbReference>
<evidence type="ECO:0000259" key="4">
    <source>
        <dbReference type="SMART" id="SM00534"/>
    </source>
</evidence>
<reference evidence="6" key="1">
    <citation type="journal article" date="2019" name="Int. J. Syst. Evol. Microbiol.">
        <title>The Global Catalogue of Microorganisms (GCM) 10K type strain sequencing project: providing services to taxonomists for standard genome sequencing and annotation.</title>
        <authorList>
            <consortium name="The Broad Institute Genomics Platform"/>
            <consortium name="The Broad Institute Genome Sequencing Center for Infectious Disease"/>
            <person name="Wu L."/>
            <person name="Ma J."/>
        </authorList>
    </citation>
    <scope>NUCLEOTIDE SEQUENCE [LARGE SCALE GENOMIC DNA]</scope>
    <source>
        <strain evidence="6">IBRC-M 10490</strain>
    </source>
</reference>
<feature type="domain" description="DNA mismatch repair proteins mutS family" evidence="4">
    <location>
        <begin position="326"/>
        <end position="507"/>
    </location>
</feature>
<sequence>MSGISVLWPRSTVGPDLGVDDDALADLNIDQIITAIVAGDEYQLRPWFNRPVRCAQTVRYRQEVFADLTDESVRTTFTDFAASMQNTRELLGRRARAQHPCQRQRWQLSASTEYLDAVTRLAQAVALLPLTSRALRRWREYVTAYVAGPDFGRLVEDVRRVQRALDEVRYGVRIIERTLTVTPAGTAPDYSVLITDLFSRFGSAVPRPPRQRSEWDDLNQMEEQVLDRVAALHPAAFGQLAEFARRHEGFAHPAVLGFEREIWFYLTYLAFVRRVSGTTRSMCLPRIADPGASVHAEDAFDLALFTVRSRAETAVVCNGWRISDPERVLVVTGPNQGGKTTFARTVGQLFYFAALGCPVPARTASLPLPDRLFTHFERAEQAVDPDGRLAEELVRIRRVLEMATAVSVIVLNESFSATSTLDGLRISRDVLARIAERGSIGVWVTFFHELARGNPTTVSMVAATDPEDPARRTFRIERRPPDGDSPAVGLAQHFGLTYDHITARISACR</sequence>
<accession>A0ABV8VBC7</accession>
<keyword evidence="3" id="KW-0238">DNA-binding</keyword>
<protein>
    <submittedName>
        <fullName evidence="5">DNA mismatch repair protein MutS</fullName>
    </submittedName>
</protein>
<keyword evidence="6" id="KW-1185">Reference proteome</keyword>
<name>A0ABV8VBC7_9NOCA</name>
<comment type="caution">
    <text evidence="5">The sequence shown here is derived from an EMBL/GenBank/DDBJ whole genome shotgun (WGS) entry which is preliminary data.</text>
</comment>
<dbReference type="EMBL" id="JBHSDL010000002">
    <property type="protein sequence ID" value="MFC4372946.1"/>
    <property type="molecule type" value="Genomic_DNA"/>
</dbReference>
<evidence type="ECO:0000256" key="2">
    <source>
        <dbReference type="ARBA" id="ARBA00022840"/>
    </source>
</evidence>
<dbReference type="Pfam" id="PF00488">
    <property type="entry name" value="MutS_V"/>
    <property type="match status" value="1"/>
</dbReference>
<keyword evidence="1" id="KW-0547">Nucleotide-binding</keyword>
<evidence type="ECO:0000256" key="1">
    <source>
        <dbReference type="ARBA" id="ARBA00022741"/>
    </source>
</evidence>
<organism evidence="5 6">
    <name type="scientific">Nocardia halotolerans</name>
    <dbReference type="NCBI Taxonomy" id="1755878"/>
    <lineage>
        <taxon>Bacteria</taxon>
        <taxon>Bacillati</taxon>
        <taxon>Actinomycetota</taxon>
        <taxon>Actinomycetes</taxon>
        <taxon>Mycobacteriales</taxon>
        <taxon>Nocardiaceae</taxon>
        <taxon>Nocardia</taxon>
    </lineage>
</organism>
<evidence type="ECO:0000313" key="5">
    <source>
        <dbReference type="EMBL" id="MFC4372946.1"/>
    </source>
</evidence>
<dbReference type="Gene3D" id="3.40.50.300">
    <property type="entry name" value="P-loop containing nucleotide triphosphate hydrolases"/>
    <property type="match status" value="1"/>
</dbReference>
<dbReference type="Proteomes" id="UP001595844">
    <property type="component" value="Unassembled WGS sequence"/>
</dbReference>
<evidence type="ECO:0000313" key="6">
    <source>
        <dbReference type="Proteomes" id="UP001595844"/>
    </source>
</evidence>
<dbReference type="PANTHER" id="PTHR11361">
    <property type="entry name" value="DNA MISMATCH REPAIR PROTEIN MUTS FAMILY MEMBER"/>
    <property type="match status" value="1"/>
</dbReference>
<evidence type="ECO:0000256" key="3">
    <source>
        <dbReference type="ARBA" id="ARBA00023125"/>
    </source>
</evidence>
<dbReference type="InterPro" id="IPR027417">
    <property type="entry name" value="P-loop_NTPase"/>
</dbReference>
<dbReference type="InterPro" id="IPR000432">
    <property type="entry name" value="DNA_mismatch_repair_MutS_C"/>
</dbReference>
<dbReference type="SMART" id="SM00534">
    <property type="entry name" value="MUTSac"/>
    <property type="match status" value="1"/>
</dbReference>
<gene>
    <name evidence="5" type="ORF">ACFO5K_02430</name>
</gene>
<proteinExistence type="predicted"/>